<name>A0A543AG02_9MICC</name>
<dbReference type="AlphaFoldDB" id="A0A543AG02"/>
<proteinExistence type="predicted"/>
<protein>
    <submittedName>
        <fullName evidence="4">Endonuclease YncB(Thermonuclease family)</fullName>
    </submittedName>
</protein>
<sequence length="362" mass="38948">MSKTSTRRTSRLTTPVMITFVVIAALLLALTIASVVKAMTRGDDPVVVNAVLTGQSMEVNRTTGLDVIRFQAVRAPLPAEEDVSDTLDTCMAAEAREHLESLAGEGTSLEVEIEAYANAPNGELWAMIYQGGSDLGVKMVEAGYAVVDPASVDDPQKLDALVAAQNKARQDELGIFSTDAECTLPSKVKPVIEMLEKLPESPRANDVVELTKYIGEMNRIRSDAQQTVAMLSAIPDTENDDSVAALAWGEAKQEYIDTIENHLNEIRGLIEDAQAKRADLQGIDVPEPEPEPEPAPQEDSEPQEDQEPQDAQDLPAPEASSEAPQEQPEEQEIADTAPAATPEIQTEQMGSNGDGAGDDEDE</sequence>
<comment type="caution">
    <text evidence="4">The sequence shown here is derived from an EMBL/GenBank/DDBJ whole genome shotgun (WGS) entry which is preliminary data.</text>
</comment>
<evidence type="ECO:0000259" key="3">
    <source>
        <dbReference type="PROSITE" id="PS50830"/>
    </source>
</evidence>
<feature type="domain" description="TNase-like" evidence="3">
    <location>
        <begin position="42"/>
        <end position="178"/>
    </location>
</feature>
<evidence type="ECO:0000256" key="2">
    <source>
        <dbReference type="SAM" id="MobiDB-lite"/>
    </source>
</evidence>
<evidence type="ECO:0000313" key="4">
    <source>
        <dbReference type="EMBL" id="TQL71492.1"/>
    </source>
</evidence>
<keyword evidence="5" id="KW-1185">Reference proteome</keyword>
<evidence type="ECO:0000256" key="1">
    <source>
        <dbReference type="SAM" id="Coils"/>
    </source>
</evidence>
<gene>
    <name evidence="4" type="ORF">FB556_1978</name>
</gene>
<dbReference type="InterPro" id="IPR016071">
    <property type="entry name" value="Staphylococal_nuclease_OB-fold"/>
</dbReference>
<keyword evidence="1" id="KW-0175">Coiled coil</keyword>
<dbReference type="SUPFAM" id="SSF50199">
    <property type="entry name" value="Staphylococcal nuclease"/>
    <property type="match status" value="1"/>
</dbReference>
<dbReference type="Gene3D" id="2.40.50.90">
    <property type="match status" value="1"/>
</dbReference>
<dbReference type="SMART" id="SM00318">
    <property type="entry name" value="SNc"/>
    <property type="match status" value="1"/>
</dbReference>
<keyword evidence="4" id="KW-0255">Endonuclease</keyword>
<dbReference type="Pfam" id="PF00565">
    <property type="entry name" value="SNase"/>
    <property type="match status" value="1"/>
</dbReference>
<keyword evidence="4" id="KW-0378">Hydrolase</keyword>
<evidence type="ECO:0000313" key="5">
    <source>
        <dbReference type="Proteomes" id="UP000319746"/>
    </source>
</evidence>
<feature type="compositionally biased region" description="Acidic residues" evidence="2">
    <location>
        <begin position="286"/>
        <end position="310"/>
    </location>
</feature>
<dbReference type="RefSeq" id="WP_141867151.1">
    <property type="nucleotide sequence ID" value="NZ_BAABAN010000007.1"/>
</dbReference>
<dbReference type="PROSITE" id="PS50830">
    <property type="entry name" value="TNASE_3"/>
    <property type="match status" value="1"/>
</dbReference>
<keyword evidence="4" id="KW-0540">Nuclease</keyword>
<dbReference type="InterPro" id="IPR035437">
    <property type="entry name" value="SNase_OB-fold_sf"/>
</dbReference>
<feature type="compositionally biased region" description="Low complexity" evidence="2">
    <location>
        <begin position="311"/>
        <end position="326"/>
    </location>
</feature>
<dbReference type="GO" id="GO:0004519">
    <property type="term" value="F:endonuclease activity"/>
    <property type="evidence" value="ECO:0007669"/>
    <property type="project" value="UniProtKB-KW"/>
</dbReference>
<dbReference type="EMBL" id="VFOU01000003">
    <property type="protein sequence ID" value="TQL71492.1"/>
    <property type="molecule type" value="Genomic_DNA"/>
</dbReference>
<reference evidence="4 5" key="1">
    <citation type="submission" date="2019-06" db="EMBL/GenBank/DDBJ databases">
        <title>Sequencing the genomes of 1000 actinobacteria strains.</title>
        <authorList>
            <person name="Klenk H.-P."/>
        </authorList>
    </citation>
    <scope>NUCLEOTIDE SEQUENCE [LARGE SCALE GENOMIC DNA]</scope>
    <source>
        <strain evidence="4 5">DSM 24083</strain>
    </source>
</reference>
<feature type="region of interest" description="Disordered" evidence="2">
    <location>
        <begin position="283"/>
        <end position="362"/>
    </location>
</feature>
<feature type="coiled-coil region" evidence="1">
    <location>
        <begin position="252"/>
        <end position="279"/>
    </location>
</feature>
<dbReference type="Proteomes" id="UP000319746">
    <property type="component" value="Unassembled WGS sequence"/>
</dbReference>
<dbReference type="OrthoDB" id="4963257at2"/>
<organism evidence="4 5">
    <name type="scientific">Enteractinococcus coprophilus</name>
    <dbReference type="NCBI Taxonomy" id="1027633"/>
    <lineage>
        <taxon>Bacteria</taxon>
        <taxon>Bacillati</taxon>
        <taxon>Actinomycetota</taxon>
        <taxon>Actinomycetes</taxon>
        <taxon>Micrococcales</taxon>
        <taxon>Micrococcaceae</taxon>
    </lineage>
</organism>
<accession>A0A543AG02</accession>